<feature type="compositionally biased region" description="Acidic residues" evidence="1">
    <location>
        <begin position="182"/>
        <end position="194"/>
    </location>
</feature>
<name>A0A553Q087_9TELE</name>
<evidence type="ECO:0000313" key="3">
    <source>
        <dbReference type="Proteomes" id="UP000316079"/>
    </source>
</evidence>
<evidence type="ECO:0000256" key="1">
    <source>
        <dbReference type="SAM" id="MobiDB-lite"/>
    </source>
</evidence>
<proteinExistence type="predicted"/>
<feature type="region of interest" description="Disordered" evidence="1">
    <location>
        <begin position="358"/>
        <end position="449"/>
    </location>
</feature>
<feature type="compositionally biased region" description="Basic and acidic residues" evidence="1">
    <location>
        <begin position="169"/>
        <end position="181"/>
    </location>
</feature>
<keyword evidence="3" id="KW-1185">Reference proteome</keyword>
<protein>
    <submittedName>
        <fullName evidence="2">Uncharacterized protein</fullName>
    </submittedName>
</protein>
<sequence>QSSERALASVTLVSGARVTPRFVSACASLWRSGTEVLQQSLQSSTTLLHPHLLLMGCSSSSAQTVAEENRPGVKEKEVTEDIGTRGSHFSHDETTDANPVLDQNQLPLLEPPPDCQLDCSVLLGPAPVGSVQVKLNSDKLVQQEQIQADVSIAEKITASDWDLDSDESAEAHKLARDHTDPPEVESTAEPELDSDILPAEPEKPSDHIITEPEPLNVAEPKLELDQNLSPDQGLCPEPTEEKTGPSTEPLTIKEPDPALPHTAEELDSTSEPKGEVPGSVSDSTGQEEPGPASEPSSTPETNGEPSGSVPELTAEEPSLEPTVNQVGPAPEAIEGELHPTSKIISDISNLAPEISHHEWNIVQNAPSTGPPPEPDVMESGPVLEPNPEQASVELRSTSEPVPEHSSSEITMGAETYGAVSAPDPKTSTEPPLEPKLISEPAPEQPALGSESSLVKINQEPAVVDTSTDPLLSEFKENLISTEVGPEEIKPPEASD</sequence>
<dbReference type="OrthoDB" id="8932515at2759"/>
<feature type="compositionally biased region" description="Basic and acidic residues" evidence="1">
    <location>
        <begin position="67"/>
        <end position="94"/>
    </location>
</feature>
<gene>
    <name evidence="2" type="ORF">DNTS_006034</name>
</gene>
<dbReference type="EMBL" id="SRMA01026482">
    <property type="protein sequence ID" value="TRY83306.1"/>
    <property type="molecule type" value="Genomic_DNA"/>
</dbReference>
<feature type="non-terminal residue" evidence="2">
    <location>
        <position position="1"/>
    </location>
</feature>
<evidence type="ECO:0000313" key="2">
    <source>
        <dbReference type="EMBL" id="TRY83306.1"/>
    </source>
</evidence>
<accession>A0A553Q087</accession>
<feature type="compositionally biased region" description="Basic and acidic residues" evidence="1">
    <location>
        <begin position="200"/>
        <end position="210"/>
    </location>
</feature>
<feature type="region of interest" description="Disordered" evidence="1">
    <location>
        <begin position="161"/>
        <end position="340"/>
    </location>
</feature>
<dbReference type="Proteomes" id="UP000316079">
    <property type="component" value="Unassembled WGS sequence"/>
</dbReference>
<organism evidence="2 3">
    <name type="scientific">Danionella cerebrum</name>
    <dbReference type="NCBI Taxonomy" id="2873325"/>
    <lineage>
        <taxon>Eukaryota</taxon>
        <taxon>Metazoa</taxon>
        <taxon>Chordata</taxon>
        <taxon>Craniata</taxon>
        <taxon>Vertebrata</taxon>
        <taxon>Euteleostomi</taxon>
        <taxon>Actinopterygii</taxon>
        <taxon>Neopterygii</taxon>
        <taxon>Teleostei</taxon>
        <taxon>Ostariophysi</taxon>
        <taxon>Cypriniformes</taxon>
        <taxon>Danionidae</taxon>
        <taxon>Danioninae</taxon>
        <taxon>Danionella</taxon>
    </lineage>
</organism>
<feature type="region of interest" description="Disordered" evidence="1">
    <location>
        <begin position="64"/>
        <end position="109"/>
    </location>
</feature>
<dbReference type="AlphaFoldDB" id="A0A553Q087"/>
<comment type="caution">
    <text evidence="2">The sequence shown here is derived from an EMBL/GenBank/DDBJ whole genome shotgun (WGS) entry which is preliminary data.</text>
</comment>
<feature type="compositionally biased region" description="Polar residues" evidence="1">
    <location>
        <begin position="294"/>
        <end position="305"/>
    </location>
</feature>
<reference evidence="2 3" key="1">
    <citation type="journal article" date="2019" name="Sci. Data">
        <title>Hybrid genome assembly and annotation of Danionella translucida.</title>
        <authorList>
            <person name="Kadobianskyi M."/>
            <person name="Schulze L."/>
            <person name="Schuelke M."/>
            <person name="Judkewitz B."/>
        </authorList>
    </citation>
    <scope>NUCLEOTIDE SEQUENCE [LARGE SCALE GENOMIC DNA]</scope>
    <source>
        <strain evidence="2 3">Bolton</strain>
    </source>
</reference>